<dbReference type="AlphaFoldDB" id="A0A8J8NXT1"/>
<reference evidence="1" key="1">
    <citation type="submission" date="2019-06" db="EMBL/GenBank/DDBJ databases">
        <authorList>
            <person name="Zheng W."/>
        </authorList>
    </citation>
    <scope>NUCLEOTIDE SEQUENCE</scope>
    <source>
        <strain evidence="1">QDHG01</strain>
    </source>
</reference>
<protein>
    <submittedName>
        <fullName evidence="1">Uncharacterized protein</fullName>
    </submittedName>
</protein>
<evidence type="ECO:0000313" key="1">
    <source>
        <dbReference type="EMBL" id="TNV83158.1"/>
    </source>
</evidence>
<proteinExistence type="predicted"/>
<keyword evidence="2" id="KW-1185">Reference proteome</keyword>
<comment type="caution">
    <text evidence="1">The sequence shown here is derived from an EMBL/GenBank/DDBJ whole genome shotgun (WGS) entry which is preliminary data.</text>
</comment>
<evidence type="ECO:0000313" key="2">
    <source>
        <dbReference type="Proteomes" id="UP000785679"/>
    </source>
</evidence>
<name>A0A8J8NXT1_HALGN</name>
<dbReference type="Proteomes" id="UP000785679">
    <property type="component" value="Unassembled WGS sequence"/>
</dbReference>
<organism evidence="1 2">
    <name type="scientific">Halteria grandinella</name>
    <dbReference type="NCBI Taxonomy" id="5974"/>
    <lineage>
        <taxon>Eukaryota</taxon>
        <taxon>Sar</taxon>
        <taxon>Alveolata</taxon>
        <taxon>Ciliophora</taxon>
        <taxon>Intramacronucleata</taxon>
        <taxon>Spirotrichea</taxon>
        <taxon>Stichotrichia</taxon>
        <taxon>Sporadotrichida</taxon>
        <taxon>Halteriidae</taxon>
        <taxon>Halteria</taxon>
    </lineage>
</organism>
<dbReference type="EMBL" id="RRYP01004100">
    <property type="protein sequence ID" value="TNV83158.1"/>
    <property type="molecule type" value="Genomic_DNA"/>
</dbReference>
<gene>
    <name evidence="1" type="ORF">FGO68_gene14241</name>
</gene>
<sequence length="96" mass="10837">MLEEDTSPPTFLTRGGIKELYDMPSKSKVKGRFYIFQVTSSQVFPTDPKVPRKENSVKVKQEPFVGINLYRLTLSDGVASCRSFVSDQVFTKLVSL</sequence>
<accession>A0A8J8NXT1</accession>